<sequence length="42" mass="4789">MHGVVGEFHFDGDEANFGEKRANSLPYFRQTSAARQSRALKY</sequence>
<dbReference type="EMBL" id="KP795454">
    <property type="protein sequence ID" value="AKN35841.1"/>
    <property type="molecule type" value="Genomic_DNA"/>
</dbReference>
<accession>A0A0H3ZQB1</accession>
<name>A0A0H3ZQB1_9VIBR</name>
<protein>
    <submittedName>
        <fullName evidence="1">Uncharacterized protein</fullName>
    </submittedName>
</protein>
<evidence type="ECO:0000313" key="1">
    <source>
        <dbReference type="EMBL" id="AKN35841.1"/>
    </source>
</evidence>
<dbReference type="AlphaFoldDB" id="A0A0H3ZQB1"/>
<proteinExistence type="predicted"/>
<organism evidence="1">
    <name type="scientific">Vibrio tasmaniensis</name>
    <dbReference type="NCBI Taxonomy" id="212663"/>
    <lineage>
        <taxon>Bacteria</taxon>
        <taxon>Pseudomonadati</taxon>
        <taxon>Pseudomonadota</taxon>
        <taxon>Gammaproteobacteria</taxon>
        <taxon>Vibrionales</taxon>
        <taxon>Vibrionaceae</taxon>
        <taxon>Vibrio</taxon>
    </lineage>
</organism>
<reference evidence="1" key="1">
    <citation type="journal article" date="2015" name="MBio">
        <title>Eco-Evolutionary Dynamics of Episomes among Ecologically Cohesive Bacterial Populations.</title>
        <authorList>
            <person name="Xue H."/>
            <person name="Cordero O.X."/>
            <person name="Camas F.M."/>
            <person name="Trimble W."/>
            <person name="Meyer F."/>
            <person name="Guglielmini J."/>
            <person name="Rocha E.P."/>
            <person name="Polz M.F."/>
        </authorList>
    </citation>
    <scope>NUCLEOTIDE SEQUENCE</scope>
    <source>
        <strain evidence="1">FF_112</strain>
    </source>
</reference>